<dbReference type="Pfam" id="PF08281">
    <property type="entry name" value="Sigma70_r4_2"/>
    <property type="match status" value="1"/>
</dbReference>
<dbReference type="PROSITE" id="PS01063">
    <property type="entry name" value="SIGMA70_ECF"/>
    <property type="match status" value="1"/>
</dbReference>
<sequence length="227" mass="25165">MTTKPTVDELRFVLYRYCLTLTQSTWDAEDLVQETCLRALPVMNGNVEHPNPTAYLLRVAKNISIDHLRRQQLARRTLERNEAVLTQLYGDSHEMEYAVRLLLAHLSPLQRTVFLLKELFGYKGTEVAAKLSTSEGAVKAALHRARSALARLKQREQSAAACPSTVLENQVSDSMLYAYVNVIRSADPNALIVLANAEEQLIDPVQAIGQLHVSSGIGSSVSMMMAA</sequence>
<dbReference type="InterPro" id="IPR007627">
    <property type="entry name" value="RNA_pol_sigma70_r2"/>
</dbReference>
<dbReference type="SUPFAM" id="SSF88946">
    <property type="entry name" value="Sigma2 domain of RNA polymerase sigma factors"/>
    <property type="match status" value="1"/>
</dbReference>
<keyword evidence="4 6" id="KW-0238">DNA-binding</keyword>
<evidence type="ECO:0000256" key="3">
    <source>
        <dbReference type="ARBA" id="ARBA00023082"/>
    </source>
</evidence>
<keyword evidence="5 6" id="KW-0804">Transcription</keyword>
<dbReference type="Proteomes" id="UP000256304">
    <property type="component" value="Unassembled WGS sequence"/>
</dbReference>
<keyword evidence="3 6" id="KW-0731">Sigma factor</keyword>
<dbReference type="RefSeq" id="WP_181909693.1">
    <property type="nucleotide sequence ID" value="NZ_QTTN01000028.1"/>
</dbReference>
<dbReference type="InterPro" id="IPR014284">
    <property type="entry name" value="RNA_pol_sigma-70_dom"/>
</dbReference>
<feature type="domain" description="RNA polymerase sigma-70 region 2" evidence="7">
    <location>
        <begin position="13"/>
        <end position="72"/>
    </location>
</feature>
<dbReference type="InterPro" id="IPR013249">
    <property type="entry name" value="RNA_pol_sigma70_r4_t2"/>
</dbReference>
<evidence type="ECO:0000313" key="10">
    <source>
        <dbReference type="Proteomes" id="UP000256304"/>
    </source>
</evidence>
<dbReference type="Pfam" id="PF04542">
    <property type="entry name" value="Sigma70_r2"/>
    <property type="match status" value="1"/>
</dbReference>
<dbReference type="GO" id="GO:0016987">
    <property type="term" value="F:sigma factor activity"/>
    <property type="evidence" value="ECO:0007669"/>
    <property type="project" value="UniProtKB-KW"/>
</dbReference>
<dbReference type="InterPro" id="IPR039425">
    <property type="entry name" value="RNA_pol_sigma-70-like"/>
</dbReference>
<dbReference type="InterPro" id="IPR000838">
    <property type="entry name" value="RNA_pol_sigma70_ECF_CS"/>
</dbReference>
<proteinExistence type="inferred from homology"/>
<comment type="caution">
    <text evidence="9">The sequence shown here is derived from an EMBL/GenBank/DDBJ whole genome shotgun (WGS) entry which is preliminary data.</text>
</comment>
<dbReference type="Gene3D" id="1.10.1740.10">
    <property type="match status" value="1"/>
</dbReference>
<keyword evidence="10" id="KW-1185">Reference proteome</keyword>
<dbReference type="EMBL" id="QTTN01000028">
    <property type="protein sequence ID" value="REE70613.1"/>
    <property type="molecule type" value="Genomic_DNA"/>
</dbReference>
<dbReference type="GO" id="GO:0003677">
    <property type="term" value="F:DNA binding"/>
    <property type="evidence" value="ECO:0007669"/>
    <property type="project" value="UniProtKB-KW"/>
</dbReference>
<dbReference type="GO" id="GO:0006352">
    <property type="term" value="P:DNA-templated transcription initiation"/>
    <property type="evidence" value="ECO:0007669"/>
    <property type="project" value="InterPro"/>
</dbReference>
<accession>A0A3D9R693</accession>
<evidence type="ECO:0000259" key="7">
    <source>
        <dbReference type="Pfam" id="PF04542"/>
    </source>
</evidence>
<protein>
    <recommendedName>
        <fullName evidence="6">RNA polymerase sigma factor</fullName>
    </recommendedName>
</protein>
<dbReference type="InterPro" id="IPR036388">
    <property type="entry name" value="WH-like_DNA-bd_sf"/>
</dbReference>
<dbReference type="AlphaFoldDB" id="A0A3D9R693"/>
<reference evidence="9 10" key="1">
    <citation type="submission" date="2018-08" db="EMBL/GenBank/DDBJ databases">
        <title>Genomic Encyclopedia of Type Strains, Phase III (KMG-III): the genomes of soil and plant-associated and newly described type strains.</title>
        <authorList>
            <person name="Whitman W."/>
        </authorList>
    </citation>
    <scope>NUCLEOTIDE SEQUENCE [LARGE SCALE GENOMIC DNA]</scope>
    <source>
        <strain evidence="9 10">CGMCC 1.10966</strain>
    </source>
</reference>
<evidence type="ECO:0000256" key="2">
    <source>
        <dbReference type="ARBA" id="ARBA00023015"/>
    </source>
</evidence>
<evidence type="ECO:0000256" key="5">
    <source>
        <dbReference type="ARBA" id="ARBA00023163"/>
    </source>
</evidence>
<evidence type="ECO:0000256" key="1">
    <source>
        <dbReference type="ARBA" id="ARBA00010641"/>
    </source>
</evidence>
<gene>
    <name evidence="9" type="ORF">A8990_12824</name>
</gene>
<dbReference type="PANTHER" id="PTHR43133:SF8">
    <property type="entry name" value="RNA POLYMERASE SIGMA FACTOR HI_1459-RELATED"/>
    <property type="match status" value="1"/>
</dbReference>
<dbReference type="GO" id="GO:0006950">
    <property type="term" value="P:response to stress"/>
    <property type="evidence" value="ECO:0007669"/>
    <property type="project" value="UniProtKB-ARBA"/>
</dbReference>
<dbReference type="Gene3D" id="1.10.10.10">
    <property type="entry name" value="Winged helix-like DNA-binding domain superfamily/Winged helix DNA-binding domain"/>
    <property type="match status" value="1"/>
</dbReference>
<organism evidence="9 10">
    <name type="scientific">Paenibacillus taihuensis</name>
    <dbReference type="NCBI Taxonomy" id="1156355"/>
    <lineage>
        <taxon>Bacteria</taxon>
        <taxon>Bacillati</taxon>
        <taxon>Bacillota</taxon>
        <taxon>Bacilli</taxon>
        <taxon>Bacillales</taxon>
        <taxon>Paenibacillaceae</taxon>
        <taxon>Paenibacillus</taxon>
    </lineage>
</organism>
<dbReference type="InterPro" id="IPR013324">
    <property type="entry name" value="RNA_pol_sigma_r3/r4-like"/>
</dbReference>
<dbReference type="InterPro" id="IPR013325">
    <property type="entry name" value="RNA_pol_sigma_r2"/>
</dbReference>
<dbReference type="PANTHER" id="PTHR43133">
    <property type="entry name" value="RNA POLYMERASE ECF-TYPE SIGMA FACTO"/>
    <property type="match status" value="1"/>
</dbReference>
<dbReference type="NCBIfam" id="TIGR02937">
    <property type="entry name" value="sigma70-ECF"/>
    <property type="match status" value="1"/>
</dbReference>
<evidence type="ECO:0000259" key="8">
    <source>
        <dbReference type="Pfam" id="PF08281"/>
    </source>
</evidence>
<feature type="domain" description="RNA polymerase sigma factor 70 region 4 type 2" evidence="8">
    <location>
        <begin position="99"/>
        <end position="149"/>
    </location>
</feature>
<evidence type="ECO:0000256" key="4">
    <source>
        <dbReference type="ARBA" id="ARBA00023125"/>
    </source>
</evidence>
<name>A0A3D9R693_9BACL</name>
<dbReference type="SUPFAM" id="SSF88659">
    <property type="entry name" value="Sigma3 and sigma4 domains of RNA polymerase sigma factors"/>
    <property type="match status" value="1"/>
</dbReference>
<evidence type="ECO:0000256" key="6">
    <source>
        <dbReference type="RuleBase" id="RU000716"/>
    </source>
</evidence>
<evidence type="ECO:0000313" key="9">
    <source>
        <dbReference type="EMBL" id="REE70613.1"/>
    </source>
</evidence>
<keyword evidence="2 6" id="KW-0805">Transcription regulation</keyword>
<comment type="similarity">
    <text evidence="1 6">Belongs to the sigma-70 factor family. ECF subfamily.</text>
</comment>